<dbReference type="EMBL" id="VWPJ01000001">
    <property type="protein sequence ID" value="KAA5607370.1"/>
    <property type="molecule type" value="Genomic_DNA"/>
</dbReference>
<comment type="caution">
    <text evidence="1">The sequence shown here is derived from an EMBL/GenBank/DDBJ whole genome shotgun (WGS) entry which is preliminary data.</text>
</comment>
<dbReference type="OrthoDB" id="7333176at2"/>
<keyword evidence="2" id="KW-1185">Reference proteome</keyword>
<evidence type="ECO:0000313" key="2">
    <source>
        <dbReference type="Proteomes" id="UP000324065"/>
    </source>
</evidence>
<organism evidence="1 2">
    <name type="scientific">Roseospira marina</name>
    <dbReference type="NCBI Taxonomy" id="140057"/>
    <lineage>
        <taxon>Bacteria</taxon>
        <taxon>Pseudomonadati</taxon>
        <taxon>Pseudomonadota</taxon>
        <taxon>Alphaproteobacteria</taxon>
        <taxon>Rhodospirillales</taxon>
        <taxon>Rhodospirillaceae</taxon>
        <taxon>Roseospira</taxon>
    </lineage>
</organism>
<dbReference type="Proteomes" id="UP000324065">
    <property type="component" value="Unassembled WGS sequence"/>
</dbReference>
<evidence type="ECO:0000313" key="1">
    <source>
        <dbReference type="EMBL" id="KAA5607370.1"/>
    </source>
</evidence>
<proteinExistence type="predicted"/>
<gene>
    <name evidence="1" type="ORF">F1188_00980</name>
</gene>
<reference evidence="1 2" key="1">
    <citation type="submission" date="2019-09" db="EMBL/GenBank/DDBJ databases">
        <title>Genome sequence of Roseospira marina, one of the more divergent members of the non-sulfur purple photosynthetic bacterial family, the Rhodospirillaceae.</title>
        <authorList>
            <person name="Meyer T."/>
            <person name="Kyndt J."/>
        </authorList>
    </citation>
    <scope>NUCLEOTIDE SEQUENCE [LARGE SCALE GENOMIC DNA]</scope>
    <source>
        <strain evidence="1 2">DSM 15113</strain>
    </source>
</reference>
<name>A0A5M6IGD4_9PROT</name>
<accession>A0A5M6IGD4</accession>
<dbReference type="AlphaFoldDB" id="A0A5M6IGD4"/>
<sequence length="253" mass="28498">MLRSNRLTMETSIGDKRSVVVVRGHNIAGTLRMAAIVAERFLRDPGLFEPGHAYPPDWNDLWSRKTSPYDKHFNQNNWASLHVGGETVFATRDSDALQGIERLAEGADLDEKTLRAATRGLFGTVSPDDVVVQHESQTAVVVTPFEDYLRTAVLERHSGRTGSFSFQVRRATDHPARPHSVMTFCADVIESCNLRQFLERAPDGSDRTLTPASARAIQSQIDGARKRRQELIQYIEGFEHANRVQYRPERPDV</sequence>
<dbReference type="RefSeq" id="WP_150060505.1">
    <property type="nucleotide sequence ID" value="NZ_JACHII010000001.1"/>
</dbReference>
<protein>
    <submittedName>
        <fullName evidence="1">Uncharacterized protein</fullName>
    </submittedName>
</protein>